<dbReference type="AlphaFoldDB" id="A0A164A3L8"/>
<accession>A0A164A3L8</accession>
<comment type="caution">
    <text evidence="2">The sequence shown here is derived from an EMBL/GenBank/DDBJ whole genome shotgun (WGS) entry which is preliminary data.</text>
</comment>
<organism evidence="2 3">
    <name type="scientific">Mycobacterium ostraviense</name>
    <dbReference type="NCBI Taxonomy" id="2738409"/>
    <lineage>
        <taxon>Bacteria</taxon>
        <taxon>Bacillati</taxon>
        <taxon>Actinomycetota</taxon>
        <taxon>Actinomycetes</taxon>
        <taxon>Mycobacteriales</taxon>
        <taxon>Mycobacteriaceae</taxon>
        <taxon>Mycobacterium</taxon>
    </lineage>
</organism>
<dbReference type="InterPro" id="IPR029063">
    <property type="entry name" value="SAM-dependent_MTases_sf"/>
</dbReference>
<proteinExistence type="predicted"/>
<dbReference type="Proteomes" id="UP000077342">
    <property type="component" value="Unassembled WGS sequence"/>
</dbReference>
<dbReference type="Pfam" id="PF13649">
    <property type="entry name" value="Methyltransf_25"/>
    <property type="match status" value="1"/>
</dbReference>
<sequence>MTDNQIHTQYSTGLTQPSIRQALLAAGKDLEHLRPEDLTLLEDFHTMGRFATTELVDLIGITADMRVLDAGSGIGGAARFVADRCRCRVTAVDLTDEYCETNRWLNRLVGLDERISVRQPDVTELPFPAATFDIVFSQGHHDDAAAAVTTRQPAWAARLRHRLLVPHLRRRTGDVRITSDPRLRDARST</sequence>
<evidence type="ECO:0000259" key="1">
    <source>
        <dbReference type="Pfam" id="PF13649"/>
    </source>
</evidence>
<gene>
    <name evidence="2" type="ORF">A4G28_18740</name>
</gene>
<dbReference type="InterPro" id="IPR041698">
    <property type="entry name" value="Methyltransf_25"/>
</dbReference>
<dbReference type="PANTHER" id="PTHR44068">
    <property type="entry name" value="ZGC:194242"/>
    <property type="match status" value="1"/>
</dbReference>
<dbReference type="InterPro" id="IPR050447">
    <property type="entry name" value="Erg6_SMT_methyltransf"/>
</dbReference>
<keyword evidence="3" id="KW-1185">Reference proteome</keyword>
<evidence type="ECO:0000313" key="2">
    <source>
        <dbReference type="EMBL" id="KZS62069.1"/>
    </source>
</evidence>
<feature type="domain" description="Methyltransferase" evidence="1">
    <location>
        <begin position="67"/>
        <end position="141"/>
    </location>
</feature>
<name>A0A164A3L8_9MYCO</name>
<dbReference type="PANTHER" id="PTHR44068:SF11">
    <property type="entry name" value="GERANYL DIPHOSPHATE 2-C-METHYLTRANSFERASE"/>
    <property type="match status" value="1"/>
</dbReference>
<reference evidence="3" key="1">
    <citation type="submission" date="2016-04" db="EMBL/GenBank/DDBJ databases">
        <authorList>
            <person name="Strapagiel D."/>
            <person name="Borowka P."/>
            <person name="Marciniak B."/>
            <person name="Bakula Z."/>
            <person name="Van Ingen J."/>
            <person name="Safianowska A."/>
            <person name="Dziadek J."/>
            <person name="Jagielski T."/>
        </authorList>
    </citation>
    <scope>NUCLEOTIDE SEQUENCE [LARGE SCALE GENOMIC DNA]</scope>
    <source>
        <strain evidence="3">1010001458</strain>
    </source>
</reference>
<dbReference type="SUPFAM" id="SSF53335">
    <property type="entry name" value="S-adenosyl-L-methionine-dependent methyltransferases"/>
    <property type="match status" value="1"/>
</dbReference>
<protein>
    <recommendedName>
        <fullName evidence="1">Methyltransferase domain-containing protein</fullName>
    </recommendedName>
</protein>
<dbReference type="Gene3D" id="3.40.50.150">
    <property type="entry name" value="Vaccinia Virus protein VP39"/>
    <property type="match status" value="1"/>
</dbReference>
<evidence type="ECO:0000313" key="3">
    <source>
        <dbReference type="Proteomes" id="UP000077342"/>
    </source>
</evidence>
<dbReference type="RefSeq" id="WP_075510955.1">
    <property type="nucleotide sequence ID" value="NZ_CP089224.1"/>
</dbReference>
<dbReference type="CDD" id="cd02440">
    <property type="entry name" value="AdoMet_MTases"/>
    <property type="match status" value="1"/>
</dbReference>
<dbReference type="EMBL" id="LWCI01000110">
    <property type="protein sequence ID" value="KZS62069.1"/>
    <property type="molecule type" value="Genomic_DNA"/>
</dbReference>